<keyword evidence="2" id="KW-1185">Reference proteome</keyword>
<evidence type="ECO:0000313" key="2">
    <source>
        <dbReference type="Proteomes" id="UP000002377"/>
    </source>
</evidence>
<dbReference type="KEGG" id="tjr:TherJR_2742"/>
<dbReference type="HOGENOM" id="CLU_1213238_0_0_9"/>
<dbReference type="EMBL" id="CP002028">
    <property type="protein sequence ID" value="ADG83576.1"/>
    <property type="molecule type" value="Genomic_DNA"/>
</dbReference>
<accession>D5XCC4</accession>
<proteinExistence type="predicted"/>
<dbReference type="AlphaFoldDB" id="D5XCC4"/>
<dbReference type="RefSeq" id="WP_013121566.1">
    <property type="nucleotide sequence ID" value="NC_014152.1"/>
</dbReference>
<evidence type="ECO:0008006" key="3">
    <source>
        <dbReference type="Google" id="ProtNLM"/>
    </source>
</evidence>
<protein>
    <recommendedName>
        <fullName evidence="3">SurA domain protein</fullName>
    </recommendedName>
</protein>
<dbReference type="OrthoDB" id="1729754at2"/>
<dbReference type="Proteomes" id="UP000002377">
    <property type="component" value="Chromosome"/>
</dbReference>
<reference evidence="1 2" key="1">
    <citation type="submission" date="2010-05" db="EMBL/GenBank/DDBJ databases">
        <title>Complete sequence of Thermincola sp. JR.</title>
        <authorList>
            <consortium name="US DOE Joint Genome Institute"/>
            <person name="Lucas S."/>
            <person name="Copeland A."/>
            <person name="Lapidus A."/>
            <person name="Cheng J.-F."/>
            <person name="Bruce D."/>
            <person name="Goodwin L."/>
            <person name="Pitluck S."/>
            <person name="Chertkov O."/>
            <person name="Detter J.C."/>
            <person name="Han C."/>
            <person name="Tapia R."/>
            <person name="Land M."/>
            <person name="Hauser L."/>
            <person name="Kyrpides N."/>
            <person name="Mikhailova N."/>
            <person name="Hazen T.C."/>
            <person name="Woyke T."/>
        </authorList>
    </citation>
    <scope>NUCLEOTIDE SEQUENCE [LARGE SCALE GENOMIC DNA]</scope>
    <source>
        <strain evidence="1 2">JR</strain>
    </source>
</reference>
<organism evidence="1 2">
    <name type="scientific">Thermincola potens (strain JR)</name>
    <dbReference type="NCBI Taxonomy" id="635013"/>
    <lineage>
        <taxon>Bacteria</taxon>
        <taxon>Bacillati</taxon>
        <taxon>Bacillota</taxon>
        <taxon>Clostridia</taxon>
        <taxon>Eubacteriales</taxon>
        <taxon>Thermincolaceae</taxon>
        <taxon>Thermincola</taxon>
    </lineage>
</organism>
<dbReference type="eggNOG" id="ENOG50306HV">
    <property type="taxonomic scope" value="Bacteria"/>
</dbReference>
<sequence precursor="true">MKLKTNLGIAFLCFVLAVGAIFVFKINDINAVASKPVTKEEIKQNLKQLGQIRKETRENIKVVAKIDKMGVTNEEFLARKVWLQILAAQNGDKSPTNKDVMNSILRDKVLEAEAARRNLTASVDETKVYLNELRKYQDQSNGTITGREMIQNFAEGLGITEDQYWNEWAVPYYQKELSRAKVAKAIAQEVQPLPNEDSEAYSKRQKEYFEKVVKDLIDKAKVEILDDSIN</sequence>
<dbReference type="InterPro" id="IPR027304">
    <property type="entry name" value="Trigger_fact/SurA_dom_sf"/>
</dbReference>
<evidence type="ECO:0000313" key="1">
    <source>
        <dbReference type="EMBL" id="ADG83576.1"/>
    </source>
</evidence>
<name>D5XCC4_THEPJ</name>
<dbReference type="SUPFAM" id="SSF109998">
    <property type="entry name" value="Triger factor/SurA peptide-binding domain-like"/>
    <property type="match status" value="1"/>
</dbReference>
<gene>
    <name evidence="1" type="ordered locus">TherJR_2742</name>
</gene>